<evidence type="ECO:0000313" key="2">
    <source>
        <dbReference type="Proteomes" id="UP000216961"/>
    </source>
</evidence>
<organism evidence="1 2">
    <name type="scientific">Niallia circulans</name>
    <name type="common">Bacillus circulans</name>
    <dbReference type="NCBI Taxonomy" id="1397"/>
    <lineage>
        <taxon>Bacteria</taxon>
        <taxon>Bacillati</taxon>
        <taxon>Bacillota</taxon>
        <taxon>Bacilli</taxon>
        <taxon>Bacillales</taxon>
        <taxon>Bacillaceae</taxon>
        <taxon>Niallia</taxon>
    </lineage>
</organism>
<accession>A0AA91TUL1</accession>
<evidence type="ECO:0000313" key="1">
    <source>
        <dbReference type="EMBL" id="PAD84139.1"/>
    </source>
</evidence>
<reference evidence="1 2" key="1">
    <citation type="submission" date="2017-07" db="EMBL/GenBank/DDBJ databases">
        <title>Isolation and whole genome analysis of endospore-forming bacteria from heroin.</title>
        <authorList>
            <person name="Kalinowski J."/>
            <person name="Ahrens B."/>
            <person name="Al-Dilaimi A."/>
            <person name="Winkler A."/>
            <person name="Wibberg D."/>
            <person name="Schleenbecker U."/>
            <person name="Ruckert C."/>
            <person name="Wolfel R."/>
            <person name="Grass G."/>
        </authorList>
    </citation>
    <scope>NUCLEOTIDE SEQUENCE [LARGE SCALE GENOMIC DNA]</scope>
    <source>
        <strain evidence="1 2">7521-2</strain>
    </source>
</reference>
<sequence length="66" mass="7951">MKFRLFAVKFTHCLKNVHISVHRKDKIEDGLGRKLRRERGQQGYFISGLVKVLDKKRRKKRVESRK</sequence>
<gene>
    <name evidence="1" type="ORF">CHH57_06710</name>
</gene>
<protein>
    <submittedName>
        <fullName evidence="1">Uncharacterized protein</fullName>
    </submittedName>
</protein>
<dbReference type="RefSeq" id="WP_141231332.1">
    <property type="nucleotide sequence ID" value="NZ_CP026031.1"/>
</dbReference>
<comment type="caution">
    <text evidence="1">The sequence shown here is derived from an EMBL/GenBank/DDBJ whole genome shotgun (WGS) entry which is preliminary data.</text>
</comment>
<dbReference type="AlphaFoldDB" id="A0AA91TUL1"/>
<proteinExistence type="predicted"/>
<dbReference type="EMBL" id="NPBQ01000033">
    <property type="protein sequence ID" value="PAD84139.1"/>
    <property type="molecule type" value="Genomic_DNA"/>
</dbReference>
<dbReference type="Proteomes" id="UP000216961">
    <property type="component" value="Unassembled WGS sequence"/>
</dbReference>
<name>A0AA91TUL1_NIACI</name>